<keyword evidence="3" id="KW-0472">Membrane</keyword>
<accession>A0A845U6Z7</accession>
<evidence type="ECO:0000313" key="4">
    <source>
        <dbReference type="EMBL" id="NDU41601.1"/>
    </source>
</evidence>
<keyword evidence="3" id="KW-1133">Transmembrane helix</keyword>
<dbReference type="EMBL" id="WNJL01000011">
    <property type="protein sequence ID" value="NDU41601.1"/>
    <property type="molecule type" value="Genomic_DNA"/>
</dbReference>
<feature type="transmembrane region" description="Helical" evidence="3">
    <location>
        <begin position="150"/>
        <end position="167"/>
    </location>
</feature>
<evidence type="ECO:0000256" key="1">
    <source>
        <dbReference type="SAM" id="Coils"/>
    </source>
</evidence>
<name>A0A845U6Z7_9PROT</name>
<dbReference type="RefSeq" id="WP_163096262.1">
    <property type="nucleotide sequence ID" value="NZ_CP127523.1"/>
</dbReference>
<keyword evidence="1" id="KW-0175">Coiled coil</keyword>
<dbReference type="InterPro" id="IPR025570">
    <property type="entry name" value="DUF4337"/>
</dbReference>
<dbReference type="Pfam" id="PF14235">
    <property type="entry name" value="DUF4337"/>
    <property type="match status" value="1"/>
</dbReference>
<organism evidence="4">
    <name type="scientific">Acidithiobacillus ferrianus</name>
    <dbReference type="NCBI Taxonomy" id="2678518"/>
    <lineage>
        <taxon>Bacteria</taxon>
        <taxon>Pseudomonadati</taxon>
        <taxon>Pseudomonadota</taxon>
        <taxon>Acidithiobacillia</taxon>
        <taxon>Acidithiobacillales</taxon>
        <taxon>Acidithiobacillaceae</taxon>
        <taxon>Acidithiobacillus</taxon>
    </lineage>
</organism>
<feature type="coiled-coil region" evidence="1">
    <location>
        <begin position="110"/>
        <end position="140"/>
    </location>
</feature>
<sequence>MSGHGLHTHPPHEEAAHPATEPGSHAENRHSLGQWVAIFTAILAAFGAIVSYQGTYLMNEVLLYKNEAVLKKANATDQWNYYQAVSTKLHLMELAVTLAPAKAGHFESKIAKYKAQKGSIQRAAEALEKQSEQANTESARLNRPHNDMEIAMIFLQIAISLASITALTRRTWLFGIGMLSAAGGVALWGIAMLLM</sequence>
<protein>
    <submittedName>
        <fullName evidence="4">DUF4337 family protein</fullName>
    </submittedName>
</protein>
<feature type="region of interest" description="Disordered" evidence="2">
    <location>
        <begin position="1"/>
        <end position="27"/>
    </location>
</feature>
<keyword evidence="3" id="KW-0812">Transmembrane</keyword>
<dbReference type="AlphaFoldDB" id="A0A845U6Z7"/>
<feature type="transmembrane region" description="Helical" evidence="3">
    <location>
        <begin position="173"/>
        <end position="194"/>
    </location>
</feature>
<comment type="caution">
    <text evidence="4">The sequence shown here is derived from an EMBL/GenBank/DDBJ whole genome shotgun (WGS) entry which is preliminary data.</text>
</comment>
<evidence type="ECO:0000256" key="3">
    <source>
        <dbReference type="SAM" id="Phobius"/>
    </source>
</evidence>
<reference evidence="4" key="1">
    <citation type="submission" date="2019-11" db="EMBL/GenBank/DDBJ databases">
        <title>Acidithiobacillus ferrianus sp. nov.: a facultatively anaerobic and extremely acidophilic chemolithoautotroph.</title>
        <authorList>
            <person name="Norris P.R."/>
            <person name="Falagan C."/>
            <person name="Moya-Beltran A."/>
            <person name="Castro M."/>
            <person name="Quatrini R."/>
            <person name="Johnson D.B."/>
        </authorList>
    </citation>
    <scope>NUCLEOTIDE SEQUENCE [LARGE SCALE GENOMIC DNA]</scope>
    <source>
        <strain evidence="4">MG</strain>
    </source>
</reference>
<gene>
    <name evidence="4" type="ORF">GL267_02745</name>
</gene>
<feature type="transmembrane region" description="Helical" evidence="3">
    <location>
        <begin position="32"/>
        <end position="52"/>
    </location>
</feature>
<evidence type="ECO:0000256" key="2">
    <source>
        <dbReference type="SAM" id="MobiDB-lite"/>
    </source>
</evidence>
<proteinExistence type="predicted"/>